<reference evidence="3" key="2">
    <citation type="journal article" date="2018" name="BMC Genomics">
        <title>Whole genome sequencing and function prediction of 133 gut anaerobes isolated from chicken caecum in pure cultures.</title>
        <authorList>
            <person name="Medvecky M."/>
            <person name="Cejkova D."/>
            <person name="Polansky O."/>
            <person name="Karasova D."/>
            <person name="Kubasova T."/>
            <person name="Cizek A."/>
            <person name="Rychlik I."/>
        </authorList>
    </citation>
    <scope>NUCLEOTIDE SEQUENCE</scope>
    <source>
        <strain evidence="3">An90</strain>
    </source>
</reference>
<protein>
    <submittedName>
        <fullName evidence="2">Glycerophosphodiester phosphodiesterase</fullName>
    </submittedName>
</protein>
<dbReference type="PROSITE" id="PS51704">
    <property type="entry name" value="GP_PDE"/>
    <property type="match status" value="1"/>
</dbReference>
<dbReference type="Proteomes" id="UP000195772">
    <property type="component" value="Unassembled WGS sequence"/>
</dbReference>
<accession>A0A1Y3QQK5</accession>
<dbReference type="Gene3D" id="3.20.20.190">
    <property type="entry name" value="Phosphatidylinositol (PI) phosphodiesterase"/>
    <property type="match status" value="1"/>
</dbReference>
<name>A0A1Y3QQK5_9BACT</name>
<dbReference type="AlphaFoldDB" id="A0A1Y3QQK5"/>
<dbReference type="EMBL" id="VVXH01000005">
    <property type="protein sequence ID" value="KAA2379365.1"/>
    <property type="molecule type" value="Genomic_DNA"/>
</dbReference>
<sequence length="263" mass="28681">MRGQNQYPLGITQLTYSNNPARVAKPRVIAHRGYHKDGAAQNSVAALAKAQELGIYGSEFDVWITADGKVVINHDSTVPGSSLVIENVNYDQIKDLTLANGEKLPTLDDYLEQATKNADTKLILEIKRHSSAANNARAADAVIEAVKAKGLTDRVEYIAFDYTTCKRIVNALPGAMVQYLNGDLAPAAVRQDGIGGIDYRFSAYSGNPGWVKEAHANGMVTNVWTVDTVQDMMTCIAWGMDFITTNNPETLKELLTRTFVSAN</sequence>
<dbReference type="InterPro" id="IPR030395">
    <property type="entry name" value="GP_PDE_dom"/>
</dbReference>
<dbReference type="GO" id="GO:0008081">
    <property type="term" value="F:phosphoric diester hydrolase activity"/>
    <property type="evidence" value="ECO:0007669"/>
    <property type="project" value="InterPro"/>
</dbReference>
<dbReference type="PANTHER" id="PTHR46211">
    <property type="entry name" value="GLYCEROPHOSPHORYL DIESTER PHOSPHODIESTERASE"/>
    <property type="match status" value="1"/>
</dbReference>
<reference evidence="4" key="1">
    <citation type="submission" date="2017-04" db="EMBL/GenBank/DDBJ databases">
        <title>Function of individual gut microbiota members based on whole genome sequencing of pure cultures obtained from chicken caecum.</title>
        <authorList>
            <person name="Medvecky M."/>
            <person name="Cejkova D."/>
            <person name="Polansky O."/>
            <person name="Karasova D."/>
            <person name="Kubasova T."/>
            <person name="Cizek A."/>
            <person name="Rychlik I."/>
        </authorList>
    </citation>
    <scope>NUCLEOTIDE SEQUENCE [LARGE SCALE GENOMIC DNA]</scope>
    <source>
        <strain evidence="4">An90</strain>
    </source>
</reference>
<dbReference type="eggNOG" id="COG0584">
    <property type="taxonomic scope" value="Bacteria"/>
</dbReference>
<evidence type="ECO:0000313" key="2">
    <source>
        <dbReference type="EMBL" id="KAA2379365.1"/>
    </source>
</evidence>
<reference evidence="2 5" key="3">
    <citation type="journal article" date="2019" name="Nat. Med.">
        <title>A library of human gut bacterial isolates paired with longitudinal multiomics data enables mechanistic microbiome research.</title>
        <authorList>
            <person name="Poyet M."/>
            <person name="Groussin M."/>
            <person name="Gibbons S.M."/>
            <person name="Avila-Pacheco J."/>
            <person name="Jiang X."/>
            <person name="Kearney S.M."/>
            <person name="Perrotta A.R."/>
            <person name="Berdy B."/>
            <person name="Zhao S."/>
            <person name="Lieberman T.D."/>
            <person name="Swanson P.K."/>
            <person name="Smith M."/>
            <person name="Roesemann S."/>
            <person name="Alexander J.E."/>
            <person name="Rich S.A."/>
            <person name="Livny J."/>
            <person name="Vlamakis H."/>
            <person name="Clish C."/>
            <person name="Bullock K."/>
            <person name="Deik A."/>
            <person name="Scott J."/>
            <person name="Pierce K.A."/>
            <person name="Xavier R.J."/>
            <person name="Alm E.J."/>
        </authorList>
    </citation>
    <scope>NUCLEOTIDE SEQUENCE [LARGE SCALE GENOMIC DNA]</scope>
    <source>
        <strain evidence="2 5">BIOML-A266</strain>
    </source>
</reference>
<dbReference type="eggNOG" id="COG4733">
    <property type="taxonomic scope" value="Bacteria"/>
</dbReference>
<evidence type="ECO:0000313" key="5">
    <source>
        <dbReference type="Proteomes" id="UP000322940"/>
    </source>
</evidence>
<evidence type="ECO:0000313" key="4">
    <source>
        <dbReference type="Proteomes" id="UP000195772"/>
    </source>
</evidence>
<dbReference type="RefSeq" id="WP_032135751.1">
    <property type="nucleotide sequence ID" value="NZ_JBCOMP010000021.1"/>
</dbReference>
<comment type="caution">
    <text evidence="3">The sequence shown here is derived from an EMBL/GenBank/DDBJ whole genome shotgun (WGS) entry which is preliminary data.</text>
</comment>
<evidence type="ECO:0000259" key="1">
    <source>
        <dbReference type="PROSITE" id="PS51704"/>
    </source>
</evidence>
<dbReference type="Pfam" id="PF03009">
    <property type="entry name" value="GDPD"/>
    <property type="match status" value="1"/>
</dbReference>
<organism evidence="3 4">
    <name type="scientific">Alistipes onderdonkii</name>
    <dbReference type="NCBI Taxonomy" id="328813"/>
    <lineage>
        <taxon>Bacteria</taxon>
        <taxon>Pseudomonadati</taxon>
        <taxon>Bacteroidota</taxon>
        <taxon>Bacteroidia</taxon>
        <taxon>Bacteroidales</taxon>
        <taxon>Rikenellaceae</taxon>
        <taxon>Alistipes</taxon>
    </lineage>
</organism>
<feature type="domain" description="GP-PDE" evidence="1">
    <location>
        <begin position="26"/>
        <end position="255"/>
    </location>
</feature>
<dbReference type="InterPro" id="IPR017946">
    <property type="entry name" value="PLC-like_Pdiesterase_TIM-brl"/>
</dbReference>
<proteinExistence type="predicted"/>
<dbReference type="GO" id="GO:0006629">
    <property type="term" value="P:lipid metabolic process"/>
    <property type="evidence" value="ECO:0007669"/>
    <property type="project" value="InterPro"/>
</dbReference>
<dbReference type="Proteomes" id="UP000322940">
    <property type="component" value="Unassembled WGS sequence"/>
</dbReference>
<dbReference type="EMBL" id="NFHB01000011">
    <property type="protein sequence ID" value="OUN01971.1"/>
    <property type="molecule type" value="Genomic_DNA"/>
</dbReference>
<gene>
    <name evidence="3" type="ORF">B5G41_13745</name>
    <name evidence="2" type="ORF">F2Y10_06525</name>
</gene>
<dbReference type="SUPFAM" id="SSF51695">
    <property type="entry name" value="PLC-like phosphodiesterases"/>
    <property type="match status" value="1"/>
</dbReference>
<evidence type="ECO:0000313" key="3">
    <source>
        <dbReference type="EMBL" id="OUN01971.1"/>
    </source>
</evidence>
<dbReference type="OrthoDB" id="9776255at2"/>
<dbReference type="PANTHER" id="PTHR46211:SF1">
    <property type="entry name" value="GLYCEROPHOSPHODIESTER PHOSPHODIESTERASE, CYTOPLASMIC"/>
    <property type="match status" value="1"/>
</dbReference>